<organism evidence="2 3">
    <name type="scientific">Streptomyces xanthii</name>
    <dbReference type="NCBI Taxonomy" id="2768069"/>
    <lineage>
        <taxon>Bacteria</taxon>
        <taxon>Bacillati</taxon>
        <taxon>Actinomycetota</taxon>
        <taxon>Actinomycetes</taxon>
        <taxon>Kitasatosporales</taxon>
        <taxon>Streptomycetaceae</taxon>
        <taxon>Streptomyces</taxon>
    </lineage>
</organism>
<dbReference type="AlphaFoldDB" id="A0A7H1B8L4"/>
<name>A0A7H1B8L4_9ACTN</name>
<proteinExistence type="predicted"/>
<dbReference type="KEGG" id="sxn:IAG42_16600"/>
<dbReference type="RefSeq" id="WP_188337769.1">
    <property type="nucleotide sequence ID" value="NZ_CP061281.1"/>
</dbReference>
<dbReference type="EMBL" id="CP061281">
    <property type="protein sequence ID" value="QNS05069.1"/>
    <property type="molecule type" value="Genomic_DNA"/>
</dbReference>
<reference evidence="2 3" key="1">
    <citation type="submission" date="2020-09" db="EMBL/GenBank/DDBJ databases">
        <title>A novel species.</title>
        <authorList>
            <person name="Gao J."/>
        </authorList>
    </citation>
    <scope>NUCLEOTIDE SEQUENCE [LARGE SCALE GENOMIC DNA]</scope>
    <source>
        <strain evidence="2 3">CRXT-Y-14</strain>
    </source>
</reference>
<evidence type="ECO:0000313" key="3">
    <source>
        <dbReference type="Proteomes" id="UP000516428"/>
    </source>
</evidence>
<evidence type="ECO:0000313" key="2">
    <source>
        <dbReference type="EMBL" id="QNS05069.1"/>
    </source>
</evidence>
<keyword evidence="3" id="KW-1185">Reference proteome</keyword>
<feature type="region of interest" description="Disordered" evidence="1">
    <location>
        <begin position="202"/>
        <end position="231"/>
    </location>
</feature>
<gene>
    <name evidence="2" type="ORF">IAG42_16600</name>
</gene>
<evidence type="ECO:0000256" key="1">
    <source>
        <dbReference type="SAM" id="MobiDB-lite"/>
    </source>
</evidence>
<sequence length="231" mass="24869">MTTRNHDAPAALAPYRLVWLALWAEATPQQETELAEHLRAALEPHGTVIVPARGPFPRTPEMLHFEIDLTPNGSAPDCLQALGFTQDKEFGGWNGSWERPVHGGVFLHPTVYGAQAGEMGAATAPRFKTGDVVRVGDSADARELGLAGAEVIVGHPDYEDGTAPAQRAWYYSLHVEGRDETEFLDEADLHPTGRHVQLYGDRITVSPDGSGASRPTPPARTSAPSSGDCRS</sequence>
<feature type="compositionally biased region" description="Low complexity" evidence="1">
    <location>
        <begin position="219"/>
        <end position="231"/>
    </location>
</feature>
<protein>
    <submittedName>
        <fullName evidence="2">Uncharacterized protein</fullName>
    </submittedName>
</protein>
<accession>A0A7H1B8L4</accession>
<dbReference type="Proteomes" id="UP000516428">
    <property type="component" value="Chromosome"/>
</dbReference>